<sequence>MVVSRTSFFSYCYIILVTIMYGFSLTELDIQGSIHDIILIFALLSAFSAIMFDKYYTKSIVKTIGIVLLGFLVYFSSHETLLIIMLIMAIMVKNIGYNKALKLVFNIRLVMFLIVVFCILIGYLDVGKVVVSKGIYGSVIGYGVGYSHPNNFAEEILYLSTLYLCIKNEKIKSLNLLILLIIDCITYWITGAKTACILLLMLICVLFIYKKIDNERLYKVYSKFCIAVSLILPIISIVFPIMLIISSGKLRNILYLLNGKLNQRLSNATMLFYSFPITLFGKIIDLNYLKKQYGYNVVDNGYVFLFFNFGVIGFILVVFLYYFAIKKLIKKRQVVYFSVIVITLCLATMENILRAPFMNFCMFFWWEVLSETFSKVDNKLLQYTKRGEKND</sequence>
<proteinExistence type="predicted"/>
<dbReference type="AlphaFoldDB" id="A0A413Q0L9"/>
<evidence type="ECO:0008006" key="4">
    <source>
        <dbReference type="Google" id="ProtNLM"/>
    </source>
</evidence>
<evidence type="ECO:0000256" key="1">
    <source>
        <dbReference type="SAM" id="Phobius"/>
    </source>
</evidence>
<keyword evidence="1" id="KW-1133">Transmembrane helix</keyword>
<keyword evidence="1" id="KW-0812">Transmembrane</keyword>
<evidence type="ECO:0000313" key="2">
    <source>
        <dbReference type="EMBL" id="RGZ85584.1"/>
    </source>
</evidence>
<name>A0A413Q0L9_9FIRM</name>
<feature type="transmembrane region" description="Helical" evidence="1">
    <location>
        <begin position="103"/>
        <end position="124"/>
    </location>
</feature>
<feature type="transmembrane region" description="Helical" evidence="1">
    <location>
        <begin position="265"/>
        <end position="284"/>
    </location>
</feature>
<evidence type="ECO:0000313" key="3">
    <source>
        <dbReference type="Proteomes" id="UP000283721"/>
    </source>
</evidence>
<feature type="transmembrane region" description="Helical" evidence="1">
    <location>
        <begin position="32"/>
        <end position="52"/>
    </location>
</feature>
<dbReference type="EMBL" id="QSES01000090">
    <property type="protein sequence ID" value="RGZ85584.1"/>
    <property type="molecule type" value="Genomic_DNA"/>
</dbReference>
<keyword evidence="1" id="KW-0472">Membrane</keyword>
<feature type="transmembrane region" description="Helical" evidence="1">
    <location>
        <begin position="221"/>
        <end position="245"/>
    </location>
</feature>
<feature type="transmembrane region" description="Helical" evidence="1">
    <location>
        <begin position="7"/>
        <end position="26"/>
    </location>
</feature>
<feature type="transmembrane region" description="Helical" evidence="1">
    <location>
        <begin position="334"/>
        <end position="353"/>
    </location>
</feature>
<feature type="transmembrane region" description="Helical" evidence="1">
    <location>
        <begin position="176"/>
        <end position="209"/>
    </location>
</feature>
<comment type="caution">
    <text evidence="2">The sequence shown here is derived from an EMBL/GenBank/DDBJ whole genome shotgun (WGS) entry which is preliminary data.</text>
</comment>
<feature type="transmembrane region" description="Helical" evidence="1">
    <location>
        <begin position="64"/>
        <end position="91"/>
    </location>
</feature>
<gene>
    <name evidence="2" type="ORF">DW967_18010</name>
</gene>
<feature type="transmembrane region" description="Helical" evidence="1">
    <location>
        <begin position="304"/>
        <end position="322"/>
    </location>
</feature>
<organism evidence="2 3">
    <name type="scientific">Agathobacter rectalis</name>
    <dbReference type="NCBI Taxonomy" id="39491"/>
    <lineage>
        <taxon>Bacteria</taxon>
        <taxon>Bacillati</taxon>
        <taxon>Bacillota</taxon>
        <taxon>Clostridia</taxon>
        <taxon>Lachnospirales</taxon>
        <taxon>Lachnospiraceae</taxon>
        <taxon>Agathobacter</taxon>
    </lineage>
</organism>
<protein>
    <recommendedName>
        <fullName evidence="4">Polysaccharide polymerase</fullName>
    </recommendedName>
</protein>
<dbReference type="Proteomes" id="UP000283721">
    <property type="component" value="Unassembled WGS sequence"/>
</dbReference>
<accession>A0A413Q0L9</accession>
<reference evidence="2 3" key="1">
    <citation type="submission" date="2018-08" db="EMBL/GenBank/DDBJ databases">
        <title>A genome reference for cultivated species of the human gut microbiota.</title>
        <authorList>
            <person name="Zou Y."/>
            <person name="Xue W."/>
            <person name="Luo G."/>
        </authorList>
    </citation>
    <scope>NUCLEOTIDE SEQUENCE [LARGE SCALE GENOMIC DNA]</scope>
    <source>
        <strain evidence="2 3">AM47-6BH</strain>
    </source>
</reference>